<evidence type="ECO:0000256" key="1">
    <source>
        <dbReference type="SAM" id="MobiDB-lite"/>
    </source>
</evidence>
<protein>
    <submittedName>
        <fullName evidence="2">Uncharacterized protein</fullName>
    </submittedName>
</protein>
<dbReference type="EMBL" id="MU069530">
    <property type="protein sequence ID" value="KAF5839861.1"/>
    <property type="molecule type" value="Genomic_DNA"/>
</dbReference>
<sequence length="302" mass="33297">MGNAGSRLARAIRPASRTRRLPEAPREVDETLLLRKIEQQESERKREVADDEELGRKDTPLDGLLSKLQGSIQQKPVKVTGDDSEAAAADAMLPKDRGAKATTMSAADFSKPIPIYTPSSQRQQEQQEQGQGLTAPHRPQGSPWMALQDEEQGRAQAFALREVLEAKNLVEHLHSQAARSAREHWSMRSDAEVTPSSSGGNGSREDVAADGAEASTSTSGDNSKELDIGELASRHGLDVAKLELLLKHTCIPVMGRFKTFGHEYVFARPPQWWLHGTDTNRQPQYRPTFRSEPFPSSSPSSR</sequence>
<feature type="compositionally biased region" description="Low complexity" evidence="1">
    <location>
        <begin position="121"/>
        <end position="132"/>
    </location>
</feature>
<feature type="region of interest" description="Disordered" evidence="1">
    <location>
        <begin position="180"/>
        <end position="225"/>
    </location>
</feature>
<name>A0ABQ7GZ28_DUNSA</name>
<comment type="caution">
    <text evidence="2">The sequence shown here is derived from an EMBL/GenBank/DDBJ whole genome shotgun (WGS) entry which is preliminary data.</text>
</comment>
<organism evidence="2 3">
    <name type="scientific">Dunaliella salina</name>
    <name type="common">Green alga</name>
    <name type="synonym">Protococcus salinus</name>
    <dbReference type="NCBI Taxonomy" id="3046"/>
    <lineage>
        <taxon>Eukaryota</taxon>
        <taxon>Viridiplantae</taxon>
        <taxon>Chlorophyta</taxon>
        <taxon>core chlorophytes</taxon>
        <taxon>Chlorophyceae</taxon>
        <taxon>CS clade</taxon>
        <taxon>Chlamydomonadales</taxon>
        <taxon>Dunaliellaceae</taxon>
        <taxon>Dunaliella</taxon>
    </lineage>
</organism>
<feature type="compositionally biased region" description="Basic and acidic residues" evidence="1">
    <location>
        <begin position="40"/>
        <end position="60"/>
    </location>
</feature>
<feature type="compositionally biased region" description="Basic and acidic residues" evidence="1">
    <location>
        <begin position="180"/>
        <end position="191"/>
    </location>
</feature>
<reference evidence="2" key="1">
    <citation type="submission" date="2017-08" db="EMBL/GenBank/DDBJ databases">
        <authorList>
            <person name="Polle J.E."/>
            <person name="Barry K."/>
            <person name="Cushman J."/>
            <person name="Schmutz J."/>
            <person name="Tran D."/>
            <person name="Hathwaick L.T."/>
            <person name="Yim W.C."/>
            <person name="Jenkins J."/>
            <person name="Mckie-Krisberg Z.M."/>
            <person name="Prochnik S."/>
            <person name="Lindquist E."/>
            <person name="Dockter R.B."/>
            <person name="Adam C."/>
            <person name="Molina H."/>
            <person name="Bunkerborg J."/>
            <person name="Jin E."/>
            <person name="Buchheim M."/>
            <person name="Magnuson J."/>
        </authorList>
    </citation>
    <scope>NUCLEOTIDE SEQUENCE</scope>
    <source>
        <strain evidence="2">CCAP 19/18</strain>
    </source>
</reference>
<evidence type="ECO:0000313" key="2">
    <source>
        <dbReference type="EMBL" id="KAF5839861.1"/>
    </source>
</evidence>
<proteinExistence type="predicted"/>
<feature type="region of interest" description="Disordered" evidence="1">
    <location>
        <begin position="40"/>
        <end position="144"/>
    </location>
</feature>
<keyword evidence="3" id="KW-1185">Reference proteome</keyword>
<feature type="compositionally biased region" description="Low complexity" evidence="1">
    <location>
        <begin position="286"/>
        <end position="302"/>
    </location>
</feature>
<dbReference type="Proteomes" id="UP000815325">
    <property type="component" value="Unassembled WGS sequence"/>
</dbReference>
<feature type="region of interest" description="Disordered" evidence="1">
    <location>
        <begin position="275"/>
        <end position="302"/>
    </location>
</feature>
<feature type="region of interest" description="Disordered" evidence="1">
    <location>
        <begin position="1"/>
        <end position="27"/>
    </location>
</feature>
<gene>
    <name evidence="2" type="ORF">DUNSADRAFT_18404</name>
</gene>
<accession>A0ABQ7GZ28</accession>
<evidence type="ECO:0000313" key="3">
    <source>
        <dbReference type="Proteomes" id="UP000815325"/>
    </source>
</evidence>